<feature type="transmembrane region" description="Helical" evidence="1">
    <location>
        <begin position="21"/>
        <end position="38"/>
    </location>
</feature>
<keyword evidence="1" id="KW-1133">Transmembrane helix</keyword>
<dbReference type="EMBL" id="JAGGJV010000003">
    <property type="protein sequence ID" value="MBP1858416.1"/>
    <property type="molecule type" value="Genomic_DNA"/>
</dbReference>
<reference evidence="2 3" key="1">
    <citation type="submission" date="2021-03" db="EMBL/GenBank/DDBJ databases">
        <title>Genomic Encyclopedia of Type Strains, Phase IV (KMG-IV): sequencing the most valuable type-strain genomes for metagenomic binning, comparative biology and taxonomic classification.</title>
        <authorList>
            <person name="Goeker M."/>
        </authorList>
    </citation>
    <scope>NUCLEOTIDE SEQUENCE [LARGE SCALE GENOMIC DNA]</scope>
    <source>
        <strain evidence="2 3">DSM 26427</strain>
    </source>
</reference>
<evidence type="ECO:0000256" key="1">
    <source>
        <dbReference type="SAM" id="Phobius"/>
    </source>
</evidence>
<keyword evidence="1" id="KW-0812">Transmembrane</keyword>
<comment type="caution">
    <text evidence="2">The sequence shown here is derived from an EMBL/GenBank/DDBJ whole genome shotgun (WGS) entry which is preliminary data.</text>
</comment>
<dbReference type="RefSeq" id="WP_209851046.1">
    <property type="nucleotide sequence ID" value="NZ_JAGGJV010000003.1"/>
</dbReference>
<feature type="transmembrane region" description="Helical" evidence="1">
    <location>
        <begin position="82"/>
        <end position="100"/>
    </location>
</feature>
<keyword evidence="3" id="KW-1185">Reference proteome</keyword>
<protein>
    <submittedName>
        <fullName evidence="2">Uncharacterized protein</fullName>
    </submittedName>
</protein>
<feature type="transmembrane region" description="Helical" evidence="1">
    <location>
        <begin position="116"/>
        <end position="135"/>
    </location>
</feature>
<sequence>MLQKFVYDQIARITLNGMAPAAFCIVVVWQILMVVLYLRGAVAAPVLAVGSAVGFSYWDWAHTDYVASLTPGKSRFTSRDRAQLYISSAVFGLPLLWIALPRSSALLGELDFGWEWSFNLAAMIAICVLCVGSFFKHFRI</sequence>
<organism evidence="2 3">
    <name type="scientific">Rhizobium herbae</name>
    <dbReference type="NCBI Taxonomy" id="508661"/>
    <lineage>
        <taxon>Bacteria</taxon>
        <taxon>Pseudomonadati</taxon>
        <taxon>Pseudomonadota</taxon>
        <taxon>Alphaproteobacteria</taxon>
        <taxon>Hyphomicrobiales</taxon>
        <taxon>Rhizobiaceae</taxon>
        <taxon>Rhizobium/Agrobacterium group</taxon>
        <taxon>Rhizobium</taxon>
    </lineage>
</organism>
<name>A0ABS4EKE4_9HYPH</name>
<feature type="transmembrane region" description="Helical" evidence="1">
    <location>
        <begin position="44"/>
        <end position="61"/>
    </location>
</feature>
<dbReference type="Proteomes" id="UP000823786">
    <property type="component" value="Unassembled WGS sequence"/>
</dbReference>
<evidence type="ECO:0000313" key="3">
    <source>
        <dbReference type="Proteomes" id="UP000823786"/>
    </source>
</evidence>
<proteinExistence type="predicted"/>
<accession>A0ABS4EKE4</accession>
<evidence type="ECO:0000313" key="2">
    <source>
        <dbReference type="EMBL" id="MBP1858416.1"/>
    </source>
</evidence>
<keyword evidence="1" id="KW-0472">Membrane</keyword>
<gene>
    <name evidence="2" type="ORF">J2Z75_001924</name>
</gene>